<name>A0A8J8Q6X2_9EURY</name>
<dbReference type="EMBL" id="PHNJ01000001">
    <property type="protein sequence ID" value="TYL40217.1"/>
    <property type="molecule type" value="Genomic_DNA"/>
</dbReference>
<organism evidence="2 3">
    <name type="scientific">Natronococcus pandeyae</name>
    <dbReference type="NCBI Taxonomy" id="2055836"/>
    <lineage>
        <taxon>Archaea</taxon>
        <taxon>Methanobacteriati</taxon>
        <taxon>Methanobacteriota</taxon>
        <taxon>Stenosarchaea group</taxon>
        <taxon>Halobacteria</taxon>
        <taxon>Halobacteriales</taxon>
        <taxon>Natrialbaceae</taxon>
        <taxon>Natronococcus</taxon>
    </lineage>
</organism>
<feature type="transmembrane region" description="Helical" evidence="1">
    <location>
        <begin position="61"/>
        <end position="80"/>
    </location>
</feature>
<protein>
    <submittedName>
        <fullName evidence="2">Uncharacterized protein</fullName>
    </submittedName>
</protein>
<dbReference type="OrthoDB" id="325419at2157"/>
<dbReference type="AlphaFoldDB" id="A0A8J8Q6X2"/>
<reference evidence="2" key="1">
    <citation type="submission" date="2017-11" db="EMBL/GenBank/DDBJ databases">
        <authorList>
            <person name="Kajale S.C."/>
            <person name="Sharma A."/>
        </authorList>
    </citation>
    <scope>NUCLEOTIDE SEQUENCE</scope>
    <source>
        <strain evidence="2">LS1_42</strain>
    </source>
</reference>
<feature type="transmembrane region" description="Helical" evidence="1">
    <location>
        <begin position="126"/>
        <end position="147"/>
    </location>
</feature>
<sequence length="178" mass="19413">MERPLGLASFDEQSRLAHVLTVAVAVVVCCLGYFGAVVAVYGDLSVLAPETSVEQQRVGGVVGSICVWAYFALAFVRGYGGPVLNTLVYPVAIVLLAPFVGRWLLFGPDLAGLADRFVGLLVVEPLLTTVIVMVPGFGAFLTLLALWGTRTDESERRDWERRHLSDDFYEEFIAEDSD</sequence>
<keyword evidence="1" id="KW-0472">Membrane</keyword>
<accession>A0A8J8Q6X2</accession>
<evidence type="ECO:0000313" key="3">
    <source>
        <dbReference type="Proteomes" id="UP000766904"/>
    </source>
</evidence>
<feature type="transmembrane region" description="Helical" evidence="1">
    <location>
        <begin position="20"/>
        <end position="41"/>
    </location>
</feature>
<feature type="transmembrane region" description="Helical" evidence="1">
    <location>
        <begin position="87"/>
        <end position="106"/>
    </location>
</feature>
<keyword evidence="3" id="KW-1185">Reference proteome</keyword>
<comment type="caution">
    <text evidence="2">The sequence shown here is derived from an EMBL/GenBank/DDBJ whole genome shotgun (WGS) entry which is preliminary data.</text>
</comment>
<dbReference type="Proteomes" id="UP000766904">
    <property type="component" value="Unassembled WGS sequence"/>
</dbReference>
<proteinExistence type="predicted"/>
<evidence type="ECO:0000313" key="2">
    <source>
        <dbReference type="EMBL" id="TYL40217.1"/>
    </source>
</evidence>
<keyword evidence="1" id="KW-0812">Transmembrane</keyword>
<keyword evidence="1" id="KW-1133">Transmembrane helix</keyword>
<dbReference type="RefSeq" id="WP_148855965.1">
    <property type="nucleotide sequence ID" value="NZ_PHNJ01000001.1"/>
</dbReference>
<evidence type="ECO:0000256" key="1">
    <source>
        <dbReference type="SAM" id="Phobius"/>
    </source>
</evidence>
<gene>
    <name evidence="2" type="ORF">CV102_01140</name>
</gene>